<evidence type="ECO:0000313" key="1">
    <source>
        <dbReference type="EMBL" id="BBJ44749.1"/>
    </source>
</evidence>
<keyword evidence="3" id="KW-1185">Reference proteome</keyword>
<dbReference type="EMBL" id="AP019620">
    <property type="protein sequence ID" value="BBJ44749.1"/>
    <property type="molecule type" value="Genomic_DNA"/>
</dbReference>
<proteinExistence type="predicted"/>
<dbReference type="Proteomes" id="UP000299290">
    <property type="component" value="Unassembled WGS sequence"/>
</dbReference>
<dbReference type="Proteomes" id="UP000463951">
    <property type="component" value="Chromosome"/>
</dbReference>
<evidence type="ECO:0000313" key="3">
    <source>
        <dbReference type="Proteomes" id="UP000299290"/>
    </source>
</evidence>
<organism evidence="2 3">
    <name type="scientific">Streptomyces antimycoticus</name>
    <dbReference type="NCBI Taxonomy" id="68175"/>
    <lineage>
        <taxon>Bacteria</taxon>
        <taxon>Bacillati</taxon>
        <taxon>Actinomycetota</taxon>
        <taxon>Actinomycetes</taxon>
        <taxon>Kitasatosporales</taxon>
        <taxon>Streptomycetaceae</taxon>
        <taxon>Streptomyces</taxon>
        <taxon>Streptomyces violaceusniger group</taxon>
    </lineage>
</organism>
<dbReference type="EMBL" id="BJHV01000001">
    <property type="protein sequence ID" value="GDY41788.1"/>
    <property type="molecule type" value="Genomic_DNA"/>
</dbReference>
<dbReference type="AlphaFoldDB" id="A0A4D4K5B0"/>
<name>A0A4D4K5B0_9ACTN</name>
<reference evidence="3 4" key="1">
    <citation type="journal article" date="2020" name="Int. J. Syst. Evol. Microbiol.">
        <title>Reclassification of Streptomyces castelarensis and Streptomyces sporoclivatus as later heterotypic synonyms of Streptomyces antimycoticus.</title>
        <authorList>
            <person name="Komaki H."/>
            <person name="Tamura T."/>
        </authorList>
    </citation>
    <scope>NUCLEOTIDE SEQUENCE [LARGE SCALE GENOMIC DNA]</scope>
    <source>
        <strain evidence="1 4">NBRC 100767</strain>
        <strain evidence="2 3">NBRC 12839</strain>
    </source>
</reference>
<evidence type="ECO:0000313" key="2">
    <source>
        <dbReference type="EMBL" id="GDY41788.1"/>
    </source>
</evidence>
<gene>
    <name evidence="2" type="ORF">SANT12839_026700</name>
    <name evidence="1" type="ORF">SSPO_074670</name>
</gene>
<protein>
    <submittedName>
        <fullName evidence="2">Uncharacterized protein</fullName>
    </submittedName>
</protein>
<sequence>MSHIGESLWGGVLEHGGENAVLPGQRPDGLPLLVAHPIYYELGETSVIIGDPQSGILRIEQLTGGHNDGL</sequence>
<evidence type="ECO:0000313" key="4">
    <source>
        <dbReference type="Proteomes" id="UP000463951"/>
    </source>
</evidence>
<accession>A0A4D4K5B0</accession>